<dbReference type="Proteomes" id="UP001054945">
    <property type="component" value="Unassembled WGS sequence"/>
</dbReference>
<dbReference type="AlphaFoldDB" id="A0AAV4XE26"/>
<sequence length="89" mass="10186">MMGKQNPNIDMGTSGFSFSCRLPTQLSQGLKANQVASILIDMFIYFFSRMQLRNICAHLTNRFAPNTLRRTALDNTFLMTLLLKNSDRH</sequence>
<reference evidence="1 2" key="1">
    <citation type="submission" date="2021-06" db="EMBL/GenBank/DDBJ databases">
        <title>Caerostris extrusa draft genome.</title>
        <authorList>
            <person name="Kono N."/>
            <person name="Arakawa K."/>
        </authorList>
    </citation>
    <scope>NUCLEOTIDE SEQUENCE [LARGE SCALE GENOMIC DNA]</scope>
</reference>
<accession>A0AAV4XE26</accession>
<name>A0AAV4XE26_CAEEX</name>
<comment type="caution">
    <text evidence="1">The sequence shown here is derived from an EMBL/GenBank/DDBJ whole genome shotgun (WGS) entry which is preliminary data.</text>
</comment>
<proteinExistence type="predicted"/>
<dbReference type="EMBL" id="BPLR01000115">
    <property type="protein sequence ID" value="GIY92221.1"/>
    <property type="molecule type" value="Genomic_DNA"/>
</dbReference>
<evidence type="ECO:0000313" key="1">
    <source>
        <dbReference type="EMBL" id="GIY92221.1"/>
    </source>
</evidence>
<protein>
    <submittedName>
        <fullName evidence="1">Uncharacterized protein</fullName>
    </submittedName>
</protein>
<keyword evidence="2" id="KW-1185">Reference proteome</keyword>
<evidence type="ECO:0000313" key="2">
    <source>
        <dbReference type="Proteomes" id="UP001054945"/>
    </source>
</evidence>
<gene>
    <name evidence="1" type="ORF">CEXT_656681</name>
</gene>
<organism evidence="1 2">
    <name type="scientific">Caerostris extrusa</name>
    <name type="common">Bark spider</name>
    <name type="synonym">Caerostris bankana</name>
    <dbReference type="NCBI Taxonomy" id="172846"/>
    <lineage>
        <taxon>Eukaryota</taxon>
        <taxon>Metazoa</taxon>
        <taxon>Ecdysozoa</taxon>
        <taxon>Arthropoda</taxon>
        <taxon>Chelicerata</taxon>
        <taxon>Arachnida</taxon>
        <taxon>Araneae</taxon>
        <taxon>Araneomorphae</taxon>
        <taxon>Entelegynae</taxon>
        <taxon>Araneoidea</taxon>
        <taxon>Araneidae</taxon>
        <taxon>Caerostris</taxon>
    </lineage>
</organism>